<proteinExistence type="predicted"/>
<evidence type="ECO:0000313" key="1">
    <source>
        <dbReference type="EMBL" id="KID48419.1"/>
    </source>
</evidence>
<dbReference type="EMBL" id="AUZI01000023">
    <property type="protein sequence ID" value="KID48419.1"/>
    <property type="molecule type" value="Genomic_DNA"/>
</dbReference>
<evidence type="ECO:0008006" key="3">
    <source>
        <dbReference type="Google" id="ProtNLM"/>
    </source>
</evidence>
<dbReference type="PATRIC" id="fig|1226633.4.peg.1835"/>
<dbReference type="Proteomes" id="UP000031184">
    <property type="component" value="Unassembled WGS sequence"/>
</dbReference>
<dbReference type="AlphaFoldDB" id="A0A0B4EU68"/>
<organism evidence="1 2">
    <name type="scientific">Fusobacterium necrophorum subsp. funduliforme B35</name>
    <dbReference type="NCBI Taxonomy" id="1226633"/>
    <lineage>
        <taxon>Bacteria</taxon>
        <taxon>Fusobacteriati</taxon>
        <taxon>Fusobacteriota</taxon>
        <taxon>Fusobacteriia</taxon>
        <taxon>Fusobacteriales</taxon>
        <taxon>Fusobacteriaceae</taxon>
        <taxon>Fusobacterium</taxon>
    </lineage>
</organism>
<name>A0A0B4EU68_9FUSO</name>
<protein>
    <recommendedName>
        <fullName evidence="3">CRISPR-associated protein Cas6 C-terminal domain-containing protein</fullName>
    </recommendedName>
</protein>
<reference evidence="1 2" key="1">
    <citation type="submission" date="2013-08" db="EMBL/GenBank/DDBJ databases">
        <title>An opportunistic ruminal bacterium that causes liver abscesses in cattle.</title>
        <authorList>
            <person name="Benahmed F.H."/>
            <person name="Rasmussen M."/>
            <person name="Harbottle H."/>
            <person name="Soppet D."/>
            <person name="Nagaraja T.G."/>
            <person name="Davidson M."/>
        </authorList>
    </citation>
    <scope>NUCLEOTIDE SEQUENCE [LARGE SCALE GENOMIC DNA]</scope>
    <source>
        <strain evidence="1 2">B35</strain>
    </source>
</reference>
<evidence type="ECO:0000313" key="2">
    <source>
        <dbReference type="Proteomes" id="UP000031184"/>
    </source>
</evidence>
<dbReference type="Gene3D" id="3.30.70.1900">
    <property type="match status" value="1"/>
</dbReference>
<comment type="caution">
    <text evidence="1">The sequence shown here is derived from an EMBL/GenBank/DDBJ whole genome shotgun (WGS) entry which is preliminary data.</text>
</comment>
<sequence>MDMEIYTGLRFLNIKPVPIYYKNMVLRGDKIELTISNHPIAQEIAYMILGTGLLENSSRGLGYVNYQYY</sequence>
<gene>
    <name evidence="1" type="ORF">C095_09085</name>
</gene>
<accession>A0A0B4EU68</accession>